<dbReference type="InterPro" id="IPR000182">
    <property type="entry name" value="GNAT_dom"/>
</dbReference>
<name>A0A7K2IX89_9ACTN</name>
<dbReference type="EMBL" id="WWHY01000001">
    <property type="protein sequence ID" value="MYR34466.1"/>
    <property type="molecule type" value="Genomic_DNA"/>
</dbReference>
<proteinExistence type="predicted"/>
<evidence type="ECO:0000313" key="2">
    <source>
        <dbReference type="EMBL" id="MYR34466.1"/>
    </source>
</evidence>
<protein>
    <submittedName>
        <fullName evidence="2">GNAT family N-acetyltransferase</fullName>
    </submittedName>
</protein>
<dbReference type="PROSITE" id="PS51186">
    <property type="entry name" value="GNAT"/>
    <property type="match status" value="1"/>
</dbReference>
<dbReference type="Proteomes" id="UP000467124">
    <property type="component" value="Unassembled WGS sequence"/>
</dbReference>
<dbReference type="InterPro" id="IPR016181">
    <property type="entry name" value="Acyl_CoA_acyltransferase"/>
</dbReference>
<accession>A0A7K2IX89</accession>
<dbReference type="SUPFAM" id="SSF55729">
    <property type="entry name" value="Acyl-CoA N-acyltransferases (Nat)"/>
    <property type="match status" value="1"/>
</dbReference>
<feature type="domain" description="N-acetyltransferase" evidence="1">
    <location>
        <begin position="4"/>
        <end position="179"/>
    </location>
</feature>
<dbReference type="Pfam" id="PF00583">
    <property type="entry name" value="Acetyltransf_1"/>
    <property type="match status" value="1"/>
</dbReference>
<dbReference type="GO" id="GO:0016747">
    <property type="term" value="F:acyltransferase activity, transferring groups other than amino-acyl groups"/>
    <property type="evidence" value="ECO:0007669"/>
    <property type="project" value="InterPro"/>
</dbReference>
<evidence type="ECO:0000259" key="1">
    <source>
        <dbReference type="PROSITE" id="PS51186"/>
    </source>
</evidence>
<gene>
    <name evidence="2" type="ORF">GTW20_20000</name>
</gene>
<comment type="caution">
    <text evidence="2">The sequence shown here is derived from an EMBL/GenBank/DDBJ whole genome shotgun (WGS) entry which is preliminary data.</text>
</comment>
<reference evidence="2 3" key="1">
    <citation type="journal article" date="2019" name="Nat. Commun.">
        <title>The antimicrobial potential of Streptomyces from insect microbiomes.</title>
        <authorList>
            <person name="Chevrette M.G."/>
            <person name="Carlson C.M."/>
            <person name="Ortega H.E."/>
            <person name="Thomas C."/>
            <person name="Ananiev G.E."/>
            <person name="Barns K.J."/>
            <person name="Book A.J."/>
            <person name="Cagnazzo J."/>
            <person name="Carlos C."/>
            <person name="Flanigan W."/>
            <person name="Grubbs K.J."/>
            <person name="Horn H.A."/>
            <person name="Hoffmann F.M."/>
            <person name="Klassen J.L."/>
            <person name="Knack J.J."/>
            <person name="Lewin G.R."/>
            <person name="McDonald B.R."/>
            <person name="Muller L."/>
            <person name="Melo W.G.P."/>
            <person name="Pinto-Tomas A.A."/>
            <person name="Schmitz A."/>
            <person name="Wendt-Pienkowski E."/>
            <person name="Wildman S."/>
            <person name="Zhao M."/>
            <person name="Zhang F."/>
            <person name="Bugni T.S."/>
            <person name="Andes D.R."/>
            <person name="Pupo M.T."/>
            <person name="Currie C.R."/>
        </authorList>
    </citation>
    <scope>NUCLEOTIDE SEQUENCE [LARGE SCALE GENOMIC DNA]</scope>
    <source>
        <strain evidence="2 3">SID5840</strain>
    </source>
</reference>
<dbReference type="Gene3D" id="3.40.630.30">
    <property type="match status" value="1"/>
</dbReference>
<sequence>MVGMTIREARPDDAPSIAEVHVRSWQAAYRGIIPDELLDGLDPERLTRMWKARLREGRGGDGVLVAQERDGVVAFAGFETTDAPRGTEGEGTRVVDLGAFYSLPSVWGSGVNQRLVTAVHSAMDGCPEDRAVLWVLSANTRARRFYEAQGWEDTGTVVDRGMFGGTIVRPTALYHRPIRRPGSLP</sequence>
<organism evidence="2 3">
    <name type="scientific">Nocardiopsis alba</name>
    <dbReference type="NCBI Taxonomy" id="53437"/>
    <lineage>
        <taxon>Bacteria</taxon>
        <taxon>Bacillati</taxon>
        <taxon>Actinomycetota</taxon>
        <taxon>Actinomycetes</taxon>
        <taxon>Streptosporangiales</taxon>
        <taxon>Nocardiopsidaceae</taxon>
        <taxon>Nocardiopsis</taxon>
    </lineage>
</organism>
<keyword evidence="2" id="KW-0808">Transferase</keyword>
<evidence type="ECO:0000313" key="3">
    <source>
        <dbReference type="Proteomes" id="UP000467124"/>
    </source>
</evidence>
<dbReference type="AlphaFoldDB" id="A0A7K2IX89"/>